<gene>
    <name evidence="1" type="ORF">HSBAA_54270</name>
</gene>
<dbReference type="EMBL" id="AP019514">
    <property type="protein sequence ID" value="BBI64121.1"/>
    <property type="molecule type" value="Genomic_DNA"/>
</dbReference>
<name>A0A455UHI6_9GAMM</name>
<dbReference type="KEGG" id="hsr:HSBAA_54270"/>
<organism evidence="1 2">
    <name type="scientific">Vreelandella sulfidaeris</name>
    <dbReference type="NCBI Taxonomy" id="115553"/>
    <lineage>
        <taxon>Bacteria</taxon>
        <taxon>Pseudomonadati</taxon>
        <taxon>Pseudomonadota</taxon>
        <taxon>Gammaproteobacteria</taxon>
        <taxon>Oceanospirillales</taxon>
        <taxon>Halomonadaceae</taxon>
        <taxon>Vreelandella</taxon>
    </lineage>
</organism>
<sequence length="72" mass="7611">MGTRAIMPITAIEAPTIPVVAASKTDTITTVSAKPPRRFASSRRMASNIFSVTPESFKNLAIKMNSGIATST</sequence>
<evidence type="ECO:0000313" key="1">
    <source>
        <dbReference type="EMBL" id="BBI64121.1"/>
    </source>
</evidence>
<proteinExistence type="predicted"/>
<reference evidence="1 2" key="1">
    <citation type="journal article" date="2019" name="Microbiol. Resour. Announc.">
        <title>Complete Genome Sequence of Halomonas sulfidaeris Strain Esulfide1 Isolated from a Metal Sulfide Rock at a Depth of 2,200 Meters, Obtained Using Nanopore Sequencing.</title>
        <authorList>
            <person name="Saito M."/>
            <person name="Nishigata A."/>
            <person name="Galipon J."/>
            <person name="Arakawa K."/>
        </authorList>
    </citation>
    <scope>NUCLEOTIDE SEQUENCE [LARGE SCALE GENOMIC DNA]</scope>
    <source>
        <strain evidence="1 2">ATCC BAA-803</strain>
    </source>
</reference>
<protein>
    <submittedName>
        <fullName evidence="1">Uncharacterized protein</fullName>
    </submittedName>
</protein>
<evidence type="ECO:0000313" key="2">
    <source>
        <dbReference type="Proteomes" id="UP000320231"/>
    </source>
</evidence>
<dbReference type="AlphaFoldDB" id="A0A455UHI6"/>
<dbReference type="Proteomes" id="UP000320231">
    <property type="component" value="Chromosome"/>
</dbReference>
<accession>A0A455UHI6</accession>